<dbReference type="InterPro" id="IPR036291">
    <property type="entry name" value="NAD(P)-bd_dom_sf"/>
</dbReference>
<protein>
    <recommendedName>
        <fullName evidence="2">NmrA-like domain-containing protein</fullName>
    </recommendedName>
</protein>
<name>A0A382MPT2_9ZZZZ</name>
<evidence type="ECO:0000259" key="2">
    <source>
        <dbReference type="Pfam" id="PF05368"/>
    </source>
</evidence>
<dbReference type="InterPro" id="IPR008030">
    <property type="entry name" value="NmrA-like"/>
</dbReference>
<dbReference type="AlphaFoldDB" id="A0A382MPT2"/>
<dbReference type="PANTHER" id="PTHR10366">
    <property type="entry name" value="NAD DEPENDENT EPIMERASE/DEHYDRATASE"/>
    <property type="match status" value="1"/>
</dbReference>
<dbReference type="SUPFAM" id="SSF51735">
    <property type="entry name" value="NAD(P)-binding Rossmann-fold domains"/>
    <property type="match status" value="1"/>
</dbReference>
<dbReference type="PANTHER" id="PTHR10366:SF852">
    <property type="entry name" value="CINNAMOYL-COA REDUCTASE CAD2"/>
    <property type="match status" value="1"/>
</dbReference>
<evidence type="ECO:0000313" key="3">
    <source>
        <dbReference type="EMBL" id="SVC50984.1"/>
    </source>
</evidence>
<evidence type="ECO:0000256" key="1">
    <source>
        <dbReference type="ARBA" id="ARBA00023002"/>
    </source>
</evidence>
<reference evidence="3" key="1">
    <citation type="submission" date="2018-05" db="EMBL/GenBank/DDBJ databases">
        <authorList>
            <person name="Lanie J.A."/>
            <person name="Ng W.-L."/>
            <person name="Kazmierczak K.M."/>
            <person name="Andrzejewski T.M."/>
            <person name="Davidsen T.M."/>
            <person name="Wayne K.J."/>
            <person name="Tettelin H."/>
            <person name="Glass J.I."/>
            <person name="Rusch D."/>
            <person name="Podicherti R."/>
            <person name="Tsui H.-C.T."/>
            <person name="Winkler M.E."/>
        </authorList>
    </citation>
    <scope>NUCLEOTIDE SEQUENCE</scope>
</reference>
<accession>A0A382MPT2</accession>
<dbReference type="GO" id="GO:0016616">
    <property type="term" value="F:oxidoreductase activity, acting on the CH-OH group of donors, NAD or NADP as acceptor"/>
    <property type="evidence" value="ECO:0007669"/>
    <property type="project" value="TreeGrafter"/>
</dbReference>
<organism evidence="3">
    <name type="scientific">marine metagenome</name>
    <dbReference type="NCBI Taxonomy" id="408172"/>
    <lineage>
        <taxon>unclassified sequences</taxon>
        <taxon>metagenomes</taxon>
        <taxon>ecological metagenomes</taxon>
    </lineage>
</organism>
<gene>
    <name evidence="3" type="ORF">METZ01_LOCUS303838</name>
</gene>
<dbReference type="Gene3D" id="3.40.50.720">
    <property type="entry name" value="NAD(P)-binding Rossmann-like Domain"/>
    <property type="match status" value="1"/>
</dbReference>
<dbReference type="InterPro" id="IPR050425">
    <property type="entry name" value="NAD(P)_dehydrat-like"/>
</dbReference>
<proteinExistence type="predicted"/>
<dbReference type="EMBL" id="UINC01095141">
    <property type="protein sequence ID" value="SVC50984.1"/>
    <property type="molecule type" value="Genomic_DNA"/>
</dbReference>
<dbReference type="Pfam" id="PF05368">
    <property type="entry name" value="NmrA"/>
    <property type="match status" value="1"/>
</dbReference>
<feature type="non-terminal residue" evidence="3">
    <location>
        <position position="79"/>
    </location>
</feature>
<sequence length="79" mass="8364">MKTIKKALCVVGASGLLGSNIVKEALARDYIVRGTVRNLNAPAKASFLNALPNAPENLQLFEADMAEEESFDAALSGVE</sequence>
<keyword evidence="1" id="KW-0560">Oxidoreductase</keyword>
<feature type="domain" description="NmrA-like" evidence="2">
    <location>
        <begin position="5"/>
        <end position="79"/>
    </location>
</feature>